<sequence>MKKPIAAYSRFSVSAIGQISWGGDTQGHVVRHHAAEHVGDAGGLGLRRAGRELHDRLHRREGAGPVRLDAVERPRLDEALQGALVDHPGVQPAGEAGEVLERPVAAGLHQRPHRLAPDALDGGQRVEDLAVAHLEHLARGVDRGRLDRDLQALGVLAEFGQLVGVVDVEGHGGGQELDREVRLQVGSLVGQQRVGRRVALVEAVIGELGEQVEDLVGLGLGQAALGAALQEPVALRVHLGADLLAHGAPEHVGLAERVAGEHLGDLHHLFLVDDDAEGLLQHRLQLRVRVPGRLVAGVAAELALAVDRDVGHRARPVERHQGDDVLQPVGLHLAERLAHAGRFHLEHADRLAPAHGPVGVRVVERQRGEVDVDAALLEEIRAAAQHGQGLEAQEVELHQPRLLDPLHVELGHAHAGLRVSVERDQLLQGPVADHHAGGVGRGVAVQAFQLLGDVDEPTDDRLLLHGLLEFGLALDRLGEGHRVGRVLRHELGQLVDLPVRHLEDAADIAQHAAGEQRTEGDDLPDLPLAVALLHVLDHPLAALDAEIDVEIRHRDALGVEEALEQQAEAQRVEVGDQQRPRHQRAGAGAAARAHRDVVVLGPLDEVRDDQEVARELHLDDDVELEGEALAVILLGEAGRRAVLLQAQFQPRLGLPAQLGRLVGRDRLRARVGRLGQGIRHGRRLARRYGAEIRQDRLAGPRPDRAAHGDLDRGLERVRQVAEQLGHLGAGLEGVRRRQPAAAVVGDEAALRDGEQRVVGVVIVRLGEEGLVRRHDPEAVPTGEVEERGLDPPLLGQAVALDLHVEPVLAEGLF</sequence>
<evidence type="ECO:0008006" key="3">
    <source>
        <dbReference type="Google" id="ProtNLM"/>
    </source>
</evidence>
<evidence type="ECO:0000313" key="1">
    <source>
        <dbReference type="EMBL" id="MET3868693.1"/>
    </source>
</evidence>
<protein>
    <recommendedName>
        <fullName evidence="3">NAD-specific glutamate dehydrogenase</fullName>
    </recommendedName>
</protein>
<dbReference type="EMBL" id="JBEPNW010000002">
    <property type="protein sequence ID" value="MET3868693.1"/>
    <property type="molecule type" value="Genomic_DNA"/>
</dbReference>
<accession>A0ABV2NQD0</accession>
<evidence type="ECO:0000313" key="2">
    <source>
        <dbReference type="Proteomes" id="UP001549119"/>
    </source>
</evidence>
<reference evidence="1 2" key="1">
    <citation type="submission" date="2024-06" db="EMBL/GenBank/DDBJ databases">
        <title>Genomics of switchgrass bacterial isolates.</title>
        <authorList>
            <person name="Shade A."/>
        </authorList>
    </citation>
    <scope>NUCLEOTIDE SEQUENCE [LARGE SCALE GENOMIC DNA]</scope>
    <source>
        <strain evidence="1 2">PvP084</strain>
    </source>
</reference>
<name>A0ABV2NQD0_9HYPH</name>
<keyword evidence="2" id="KW-1185">Reference proteome</keyword>
<proteinExistence type="predicted"/>
<gene>
    <name evidence="1" type="ORF">ABIC20_006002</name>
</gene>
<dbReference type="Proteomes" id="UP001549119">
    <property type="component" value="Unassembled WGS sequence"/>
</dbReference>
<comment type="caution">
    <text evidence="1">The sequence shown here is derived from an EMBL/GenBank/DDBJ whole genome shotgun (WGS) entry which is preliminary data.</text>
</comment>
<organism evidence="1 2">
    <name type="scientific">Methylobacterium radiotolerans</name>
    <dbReference type="NCBI Taxonomy" id="31998"/>
    <lineage>
        <taxon>Bacteria</taxon>
        <taxon>Pseudomonadati</taxon>
        <taxon>Pseudomonadota</taxon>
        <taxon>Alphaproteobacteria</taxon>
        <taxon>Hyphomicrobiales</taxon>
        <taxon>Methylobacteriaceae</taxon>
        <taxon>Methylobacterium</taxon>
    </lineage>
</organism>